<dbReference type="GO" id="GO:0003824">
    <property type="term" value="F:catalytic activity"/>
    <property type="evidence" value="ECO:0007669"/>
    <property type="project" value="InterPro"/>
</dbReference>
<dbReference type="OrthoDB" id="5288718at2759"/>
<sequence>MDTAIIEDPTFRIITTLKSVSFNEEDLQPLPSTLRWKKETESFLILHRQRLHAAAQACLWPQACLRLESQSAVADLECATEQAAKQIPKPKTGHIRDVRVRILVNRHGGIQSEGVPMGGERPLEKLEDGLVSCIPQSLLLPSPTPGVSRCLVHVDYVPTSPAFYTSHKTTYRRPYDDARARVGITKCLPTDREVLLFNHQNEVMEASLCTPYFYREGTWTTPPSAAGGMLSVTKQWALDAGLCKEATIILGSIRPGEIIWLSNALRGFFQGRVCEAEERGGMTNSPF</sequence>
<name>A0A0D2I4E6_9EURO</name>
<dbReference type="GeneID" id="25297790"/>
<evidence type="ECO:0000313" key="2">
    <source>
        <dbReference type="Proteomes" id="UP000053617"/>
    </source>
</evidence>
<keyword evidence="2" id="KW-1185">Reference proteome</keyword>
<dbReference type="Proteomes" id="UP000053617">
    <property type="component" value="Unassembled WGS sequence"/>
</dbReference>
<dbReference type="STRING" id="1442369.A0A0D2I4E6"/>
<gene>
    <name evidence="1" type="ORF">Z518_09719</name>
</gene>
<protein>
    <submittedName>
        <fullName evidence="1">Rhinocladiella mackenziei CBS 650.93 unplaced genomic scaffold supercont1.8, whole genome shotgun sequence</fullName>
    </submittedName>
</protein>
<dbReference type="InterPro" id="IPR036038">
    <property type="entry name" value="Aminotransferase-like"/>
</dbReference>
<proteinExistence type="predicted"/>
<dbReference type="Gene3D" id="3.20.10.10">
    <property type="entry name" value="D-amino Acid Aminotransferase, subunit A, domain 2"/>
    <property type="match status" value="1"/>
</dbReference>
<evidence type="ECO:0000313" key="1">
    <source>
        <dbReference type="EMBL" id="KIX00654.1"/>
    </source>
</evidence>
<accession>A0A0D2I4E6</accession>
<dbReference type="HOGENOM" id="CLU_020844_6_0_1"/>
<dbReference type="InterPro" id="IPR043132">
    <property type="entry name" value="BCAT-like_C"/>
</dbReference>
<dbReference type="SUPFAM" id="SSF56752">
    <property type="entry name" value="D-aminoacid aminotransferase-like PLP-dependent enzymes"/>
    <property type="match status" value="1"/>
</dbReference>
<dbReference type="RefSeq" id="XP_013267790.1">
    <property type="nucleotide sequence ID" value="XM_013412336.1"/>
</dbReference>
<dbReference type="EMBL" id="KN847482">
    <property type="protein sequence ID" value="KIX00654.1"/>
    <property type="molecule type" value="Genomic_DNA"/>
</dbReference>
<dbReference type="AlphaFoldDB" id="A0A0D2I4E6"/>
<dbReference type="VEuPathDB" id="FungiDB:Z518_09719"/>
<dbReference type="Pfam" id="PF01063">
    <property type="entry name" value="Aminotran_4"/>
    <property type="match status" value="1"/>
</dbReference>
<reference evidence="1 2" key="1">
    <citation type="submission" date="2015-01" db="EMBL/GenBank/DDBJ databases">
        <title>The Genome Sequence of Rhinocladiella mackenzie CBS 650.93.</title>
        <authorList>
            <consortium name="The Broad Institute Genomics Platform"/>
            <person name="Cuomo C."/>
            <person name="de Hoog S."/>
            <person name="Gorbushina A."/>
            <person name="Stielow B."/>
            <person name="Teixiera M."/>
            <person name="Abouelleil A."/>
            <person name="Chapman S.B."/>
            <person name="Priest M."/>
            <person name="Young S.K."/>
            <person name="Wortman J."/>
            <person name="Nusbaum C."/>
            <person name="Birren B."/>
        </authorList>
    </citation>
    <scope>NUCLEOTIDE SEQUENCE [LARGE SCALE GENOMIC DNA]</scope>
    <source>
        <strain evidence="1 2">CBS 650.93</strain>
    </source>
</reference>
<organism evidence="1 2">
    <name type="scientific">Rhinocladiella mackenziei CBS 650.93</name>
    <dbReference type="NCBI Taxonomy" id="1442369"/>
    <lineage>
        <taxon>Eukaryota</taxon>
        <taxon>Fungi</taxon>
        <taxon>Dikarya</taxon>
        <taxon>Ascomycota</taxon>
        <taxon>Pezizomycotina</taxon>
        <taxon>Eurotiomycetes</taxon>
        <taxon>Chaetothyriomycetidae</taxon>
        <taxon>Chaetothyriales</taxon>
        <taxon>Herpotrichiellaceae</taxon>
        <taxon>Rhinocladiella</taxon>
    </lineage>
</organism>
<dbReference type="InterPro" id="IPR001544">
    <property type="entry name" value="Aminotrans_IV"/>
</dbReference>